<reference evidence="4" key="1">
    <citation type="submission" date="2023-07" db="EMBL/GenBank/DDBJ databases">
        <title>Duganella aceri sp. nov., isolated from tree sap.</title>
        <authorList>
            <person name="Kim I.S."/>
        </authorList>
    </citation>
    <scope>NUCLEOTIDE SEQUENCE [LARGE SCALE GENOMIC DNA]</scope>
    <source>
        <strain evidence="4">SAP-35</strain>
    </source>
</reference>
<keyword evidence="1" id="KW-0227">DNA damage</keyword>
<evidence type="ECO:0000313" key="4">
    <source>
        <dbReference type="Proteomes" id="UP000666369"/>
    </source>
</evidence>
<gene>
    <name evidence="3" type="ORF">GW587_00865</name>
</gene>
<evidence type="ECO:0000256" key="1">
    <source>
        <dbReference type="ARBA" id="ARBA00022763"/>
    </source>
</evidence>
<comment type="caution">
    <text evidence="3">The sequence shown here is derived from an EMBL/GenBank/DDBJ whole genome shotgun (WGS) entry which is preliminary data.</text>
</comment>
<dbReference type="InterPro" id="IPR036388">
    <property type="entry name" value="WH-like_DNA-bd_sf"/>
</dbReference>
<dbReference type="InterPro" id="IPR011037">
    <property type="entry name" value="Pyrv_Knase-like_insert_dom_sf"/>
</dbReference>
<accession>A0ABX0FE15</accession>
<sequence length="258" mass="27197">MQATATIQRLYLKRARGEAGVASTVVHCTAGVGIDGDVHANRLSPRQVLVTLTSELDSLGIAPGALMENIVIACDRPALFRPGAALVGASGVEIRLTMFCEPCRRIAHLAPRLSGLLHRRGVLGVVVAGGALRVGESIALVADRYPALPESPYQKFLDFLPTVPCGRVVRYADVAIAMGVADSFVRALPGYIRRSAGGDLPLHRIVNARGGLLDIVPDQAKKLQAEGVAILGNSASLQKYAWQGPDQAALLADSGRPQ</sequence>
<keyword evidence="4" id="KW-1185">Reference proteome</keyword>
<dbReference type="Gene3D" id="2.40.33.20">
    <property type="entry name" value="PK beta-barrel domain-like"/>
    <property type="match status" value="1"/>
</dbReference>
<dbReference type="Proteomes" id="UP000666369">
    <property type="component" value="Unassembled WGS sequence"/>
</dbReference>
<evidence type="ECO:0000259" key="2">
    <source>
        <dbReference type="PROSITE" id="PS51340"/>
    </source>
</evidence>
<dbReference type="Gene3D" id="1.10.10.10">
    <property type="entry name" value="Winged helix-like DNA-binding domain superfamily/Winged helix DNA-binding domain"/>
    <property type="match status" value="1"/>
</dbReference>
<proteinExistence type="predicted"/>
<dbReference type="EMBL" id="JAADJT010000001">
    <property type="protein sequence ID" value="NGZ82812.1"/>
    <property type="molecule type" value="Genomic_DNA"/>
</dbReference>
<protein>
    <recommendedName>
        <fullName evidence="2">MOSC domain-containing protein</fullName>
    </recommendedName>
</protein>
<dbReference type="InterPro" id="IPR014048">
    <property type="entry name" value="MethylDNA_cys_MeTrfase_DNA-bd"/>
</dbReference>
<dbReference type="Pfam" id="PF01035">
    <property type="entry name" value="DNA_binding_1"/>
    <property type="match status" value="1"/>
</dbReference>
<dbReference type="InterPro" id="IPR036217">
    <property type="entry name" value="MethylDNA_cys_MeTrfase_DNAb"/>
</dbReference>
<dbReference type="SUPFAM" id="SSF50800">
    <property type="entry name" value="PK beta-barrel domain-like"/>
    <property type="match status" value="1"/>
</dbReference>
<dbReference type="RefSeq" id="WP_166097477.1">
    <property type="nucleotide sequence ID" value="NZ_JAADJT010000001.1"/>
</dbReference>
<name>A0ABX0FE15_9BURK</name>
<feature type="domain" description="MOSC" evidence="2">
    <location>
        <begin position="13"/>
        <end position="141"/>
    </location>
</feature>
<dbReference type="SUPFAM" id="SSF46767">
    <property type="entry name" value="Methylated DNA-protein cysteine methyltransferase, C-terminal domain"/>
    <property type="match status" value="1"/>
</dbReference>
<dbReference type="InterPro" id="IPR005302">
    <property type="entry name" value="MoCF_Sase_C"/>
</dbReference>
<evidence type="ECO:0000313" key="3">
    <source>
        <dbReference type="EMBL" id="NGZ82812.1"/>
    </source>
</evidence>
<dbReference type="PROSITE" id="PS51340">
    <property type="entry name" value="MOSC"/>
    <property type="match status" value="1"/>
</dbReference>
<organism evidence="3 4">
    <name type="scientific">Duganella aceris</name>
    <dbReference type="NCBI Taxonomy" id="2703883"/>
    <lineage>
        <taxon>Bacteria</taxon>
        <taxon>Pseudomonadati</taxon>
        <taxon>Pseudomonadota</taxon>
        <taxon>Betaproteobacteria</taxon>
        <taxon>Burkholderiales</taxon>
        <taxon>Oxalobacteraceae</taxon>
        <taxon>Telluria group</taxon>
        <taxon>Duganella</taxon>
    </lineage>
</organism>